<keyword evidence="1" id="KW-0472">Membrane</keyword>
<feature type="transmembrane region" description="Helical" evidence="1">
    <location>
        <begin position="109"/>
        <end position="128"/>
    </location>
</feature>
<accession>A0A2X0QS60</accession>
<dbReference type="AlphaFoldDB" id="A0A2X0QS60"/>
<name>A0A2X0QS60_9PROT</name>
<organism evidence="2">
    <name type="scientific">Candidatus Nitrotoga fabula</name>
    <dbReference type="NCBI Taxonomy" id="2182327"/>
    <lineage>
        <taxon>Bacteria</taxon>
        <taxon>Pseudomonadati</taxon>
        <taxon>Pseudomonadota</taxon>
        <taxon>Betaproteobacteria</taxon>
        <taxon>Nitrosomonadales</taxon>
        <taxon>Gallionellaceae</taxon>
        <taxon>Candidatus Nitrotoga</taxon>
    </lineage>
</organism>
<evidence type="ECO:0000313" key="2">
    <source>
        <dbReference type="EMBL" id="SPS04448.1"/>
    </source>
</evidence>
<gene>
    <name evidence="2" type="ORF">NITFAB_0037</name>
</gene>
<sequence length="130" mass="14118">MIGKVLKCFYSGIKGGWLIAVVFAFFAAIPAAKAVDDHGQKSDGLKIMEAFEQQASQMKPDGVSPMQKKQMAMFFLGVPLLIMLLITGGLGIAMGIYGKQVFMLHMVSAGLTITLAFVHAILGIVWFYPF</sequence>
<proteinExistence type="predicted"/>
<dbReference type="EMBL" id="LS423452">
    <property type="protein sequence ID" value="SPS04448.1"/>
    <property type="molecule type" value="Genomic_DNA"/>
</dbReference>
<reference evidence="2" key="1">
    <citation type="submission" date="2018-05" db="EMBL/GenBank/DDBJ databases">
        <authorList>
            <person name="Lanie J.A."/>
            <person name="Ng W.-L."/>
            <person name="Kazmierczak K.M."/>
            <person name="Andrzejewski T.M."/>
            <person name="Davidsen T.M."/>
            <person name="Wayne K.J."/>
            <person name="Tettelin H."/>
            <person name="Glass J.I."/>
            <person name="Rusch D."/>
            <person name="Podicherti R."/>
            <person name="Tsui H.-C.T."/>
            <person name="Winkler M.E."/>
        </authorList>
    </citation>
    <scope>NUCLEOTIDE SEQUENCE</scope>
    <source>
        <strain evidence="2">KNB</strain>
    </source>
</reference>
<protein>
    <submittedName>
        <fullName evidence="2">Uncharacterized protein</fullName>
    </submittedName>
</protein>
<keyword evidence="1" id="KW-1133">Transmembrane helix</keyword>
<keyword evidence="1" id="KW-0812">Transmembrane</keyword>
<evidence type="ECO:0000256" key="1">
    <source>
        <dbReference type="SAM" id="Phobius"/>
    </source>
</evidence>
<feature type="transmembrane region" description="Helical" evidence="1">
    <location>
        <begin position="72"/>
        <end position="97"/>
    </location>
</feature>